<name>A0A061AJ24_CYBFA</name>
<keyword evidence="9" id="KW-0648">Protein biosynthesis</keyword>
<dbReference type="PANTHER" id="PTHR21242:SF0">
    <property type="entry name" value="TRANSCRIPTION INITIATION FACTOR TFIID SUBUNIT 10"/>
    <property type="match status" value="1"/>
</dbReference>
<dbReference type="AlphaFoldDB" id="A0A061AJ24"/>
<protein>
    <recommendedName>
        <fullName evidence="6">Transcription initiation factor TFIID subunit 10</fullName>
    </recommendedName>
</protein>
<keyword evidence="4 6" id="KW-0539">Nucleus</keyword>
<dbReference type="EMBL" id="MPUK01000001">
    <property type="protein sequence ID" value="ONH69650.1"/>
    <property type="molecule type" value="Genomic_DNA"/>
</dbReference>
<reference evidence="8" key="1">
    <citation type="journal article" date="2014" name="Genome Announc.">
        <title>Genome sequence of the yeast Cyberlindnera fabianii (Hansenula fabianii).</title>
        <authorList>
            <person name="Freel K.C."/>
            <person name="Sarilar V."/>
            <person name="Neuveglise C."/>
            <person name="Devillers H."/>
            <person name="Friedrich A."/>
            <person name="Schacherer J."/>
        </authorList>
    </citation>
    <scope>NUCLEOTIDE SEQUENCE</scope>
    <source>
        <strain evidence="8">YJS4271</strain>
    </source>
</reference>
<evidence type="ECO:0000256" key="4">
    <source>
        <dbReference type="ARBA" id="ARBA00023242"/>
    </source>
</evidence>
<dbReference type="CDD" id="cd07982">
    <property type="entry name" value="HFD_TAF10"/>
    <property type="match status" value="1"/>
</dbReference>
<keyword evidence="3 6" id="KW-0804">Transcription</keyword>
<comment type="similarity">
    <text evidence="5 6">Belongs to the TAF10 family.</text>
</comment>
<evidence type="ECO:0000256" key="2">
    <source>
        <dbReference type="ARBA" id="ARBA00023015"/>
    </source>
</evidence>
<accession>A0A061AJ24</accession>
<dbReference type="Proteomes" id="UP000189513">
    <property type="component" value="Unassembled WGS sequence"/>
</dbReference>
<feature type="compositionally biased region" description="Basic and acidic residues" evidence="7">
    <location>
        <begin position="1"/>
        <end position="12"/>
    </location>
</feature>
<reference evidence="10" key="2">
    <citation type="journal article" date="2017" name="Genome Announc.">
        <title>Genome sequences of Cyberlindnera fabianii 65, Pichia kudriavzevii 129, and Saccharomyces cerevisiae 131 isolated from fermented masau fruits in Zimbabwe.</title>
        <authorList>
            <person name="van Rijswijck I.M.H."/>
            <person name="Derks M.F.L."/>
            <person name="Abee T."/>
            <person name="de Ridder D."/>
            <person name="Smid E.J."/>
        </authorList>
    </citation>
    <scope>NUCLEOTIDE SEQUENCE [LARGE SCALE GENOMIC DNA]</scope>
    <source>
        <strain evidence="10">65</strain>
    </source>
</reference>
<dbReference type="GO" id="GO:1990841">
    <property type="term" value="F:promoter-specific chromatin binding"/>
    <property type="evidence" value="ECO:0007669"/>
    <property type="project" value="TreeGrafter"/>
</dbReference>
<dbReference type="STRING" id="36022.A0A061AJ24"/>
<dbReference type="PANTHER" id="PTHR21242">
    <property type="entry name" value="TRANSCRIPTION INITIATION FACTOR TFIID SUBUNIT 10"/>
    <property type="match status" value="1"/>
</dbReference>
<dbReference type="PRINTS" id="PR01443">
    <property type="entry name" value="TFIID30KDSUB"/>
</dbReference>
<feature type="compositionally biased region" description="Low complexity" evidence="7">
    <location>
        <begin position="36"/>
        <end position="48"/>
    </location>
</feature>
<dbReference type="Pfam" id="PF03540">
    <property type="entry name" value="TAF10"/>
    <property type="match status" value="1"/>
</dbReference>
<gene>
    <name evidence="9" type="ORF">BON22_0289</name>
    <name evidence="8" type="ORF">CYFA0S_01e12640g</name>
</gene>
<comment type="subcellular location">
    <subcellularLocation>
        <location evidence="1 6">Nucleus</location>
    </subcellularLocation>
</comment>
<dbReference type="OMA" id="NNPMGTL"/>
<dbReference type="VEuPathDB" id="FungiDB:BON22_0289"/>
<evidence type="ECO:0000256" key="7">
    <source>
        <dbReference type="SAM" id="MobiDB-lite"/>
    </source>
</evidence>
<evidence type="ECO:0000256" key="1">
    <source>
        <dbReference type="ARBA" id="ARBA00004123"/>
    </source>
</evidence>
<organism evidence="8">
    <name type="scientific">Cyberlindnera fabianii</name>
    <name type="common">Yeast</name>
    <name type="synonym">Hansenula fabianii</name>
    <dbReference type="NCBI Taxonomy" id="36022"/>
    <lineage>
        <taxon>Eukaryota</taxon>
        <taxon>Fungi</taxon>
        <taxon>Dikarya</taxon>
        <taxon>Ascomycota</taxon>
        <taxon>Saccharomycotina</taxon>
        <taxon>Saccharomycetes</taxon>
        <taxon>Phaffomycetales</taxon>
        <taxon>Phaffomycetaceae</taxon>
        <taxon>Cyberlindnera</taxon>
    </lineage>
</organism>
<evidence type="ECO:0000256" key="3">
    <source>
        <dbReference type="ARBA" id="ARBA00023163"/>
    </source>
</evidence>
<feature type="region of interest" description="Disordered" evidence="7">
    <location>
        <begin position="1"/>
        <end position="52"/>
    </location>
</feature>
<feature type="compositionally biased region" description="Acidic residues" evidence="7">
    <location>
        <begin position="13"/>
        <end position="32"/>
    </location>
</feature>
<comment type="function">
    <text evidence="6">Functions as a component of both the DNA-binding general transcription initiation factor complex TFIID and the transcription coactivator SAGA complex. Binding of TFIID to a promoter (with or without TATA element) is the initial step in pre-initiation complex (PIC) formation. TFIID plays a key role in the regulation of gene expression by RNA polymerase II through different activities such as transcription activator interaction, core promoter recognition and selectivity, TFIIA and TFIIB interaction, chromatin modification (histone acetylation by TAF1), facilitation of DNA opening and initiation of transcription. SAGA acts as a general cofactor required for essentially all RNA polymerase II transcription. At the promoters, SAGA is required for transcription pre-initiation complex (PIC) recruitment. It influences RNA polymerase II transcriptional activity through different activities such as TBP interaction (via core/TAF module) and promoter selectivity, interaction with transcription activators (via Tra1/SPT module), and chromatin modification through histone acetylation (via HAT module) and deubiquitination (via DUB module). SAGA preferentially acetylates histones H3 (to form H3K9ac, H3K14ac, H3K18ac and H3K23ac) and H2B and deubiquitinates histone H2B. SAGA interacts with DNA via upstream activating sequences (UASs).</text>
</comment>
<evidence type="ECO:0000256" key="6">
    <source>
        <dbReference type="PIRNR" id="PIRNR017246"/>
    </source>
</evidence>
<dbReference type="GO" id="GO:0003743">
    <property type="term" value="F:translation initiation factor activity"/>
    <property type="evidence" value="ECO:0007669"/>
    <property type="project" value="UniProtKB-KW"/>
</dbReference>
<evidence type="ECO:0000313" key="10">
    <source>
        <dbReference type="Proteomes" id="UP000189513"/>
    </source>
</evidence>
<dbReference type="GO" id="GO:0000124">
    <property type="term" value="C:SAGA complex"/>
    <property type="evidence" value="ECO:0007669"/>
    <property type="project" value="TreeGrafter"/>
</dbReference>
<dbReference type="PIRSF" id="PIRSF017246">
    <property type="entry name" value="TFIID_TAF10"/>
    <property type="match status" value="1"/>
</dbReference>
<evidence type="ECO:0000313" key="9">
    <source>
        <dbReference type="EMBL" id="ONH69650.1"/>
    </source>
</evidence>
<reference evidence="9" key="3">
    <citation type="submission" date="2017-01" db="EMBL/GenBank/DDBJ databases">
        <authorList>
            <person name="Mah S.A."/>
            <person name="Swanson W.J."/>
            <person name="Moy G.W."/>
            <person name="Vacquier V.D."/>
        </authorList>
    </citation>
    <scope>NUCLEOTIDE SEQUENCE [LARGE SCALE GENOMIC DNA]</scope>
    <source>
        <strain evidence="9">65</strain>
    </source>
</reference>
<dbReference type="GO" id="GO:0005669">
    <property type="term" value="C:transcription factor TFIID complex"/>
    <property type="evidence" value="ECO:0007669"/>
    <property type="project" value="TreeGrafter"/>
</dbReference>
<dbReference type="EMBL" id="LK052886">
    <property type="protein sequence ID" value="CDR37581.1"/>
    <property type="molecule type" value="Genomic_DNA"/>
</dbReference>
<proteinExistence type="inferred from homology"/>
<sequence>MSSEPPKDKSDENLMDVDVQDEEVFNDNEEGVTADGETNNENGKTENGSKVTAPTLPVFTKKDKTLHEILEMMEDYYPIIPDAVTDYYLTKNGLQCDDVRIKRVLALATQKFISDIATDAYEYSRIRSSSTVYNSANPQARAKALAAGAAGGPGSQTTASNAGNSTKKVVLTMDDLSSALSEYGVNVSRPDFYR</sequence>
<keyword evidence="9" id="KW-0396">Initiation factor</keyword>
<evidence type="ECO:0000313" key="8">
    <source>
        <dbReference type="EMBL" id="CDR37581.1"/>
    </source>
</evidence>
<dbReference type="InterPro" id="IPR003923">
    <property type="entry name" value="TAF10"/>
</dbReference>
<dbReference type="GO" id="GO:0006367">
    <property type="term" value="P:transcription initiation at RNA polymerase II promoter"/>
    <property type="evidence" value="ECO:0007669"/>
    <property type="project" value="TreeGrafter"/>
</dbReference>
<evidence type="ECO:0000256" key="5">
    <source>
        <dbReference type="ARBA" id="ARBA00025730"/>
    </source>
</evidence>
<dbReference type="GO" id="GO:0016251">
    <property type="term" value="F:RNA polymerase II general transcription initiation factor activity"/>
    <property type="evidence" value="ECO:0007669"/>
    <property type="project" value="TreeGrafter"/>
</dbReference>
<keyword evidence="10" id="KW-1185">Reference proteome</keyword>
<keyword evidence="2 6" id="KW-0805">Transcription regulation</keyword>
<dbReference type="OrthoDB" id="154356at2759"/>